<gene>
    <name evidence="3" type="ORF">COX35_00440</name>
</gene>
<dbReference type="GO" id="GO:0016301">
    <property type="term" value="F:kinase activity"/>
    <property type="evidence" value="ECO:0007669"/>
    <property type="project" value="InterPro"/>
</dbReference>
<dbReference type="InterPro" id="IPR036597">
    <property type="entry name" value="Fido-like_dom_sf"/>
</dbReference>
<feature type="domain" description="Fido" evidence="1">
    <location>
        <begin position="194"/>
        <end position="324"/>
    </location>
</feature>
<feature type="domain" description="Bro-N" evidence="2">
    <location>
        <begin position="8"/>
        <end position="119"/>
    </location>
</feature>
<evidence type="ECO:0000313" key="3">
    <source>
        <dbReference type="EMBL" id="PIP24465.1"/>
    </source>
</evidence>
<evidence type="ECO:0000313" key="4">
    <source>
        <dbReference type="Proteomes" id="UP000229952"/>
    </source>
</evidence>
<dbReference type="InterPro" id="IPR053737">
    <property type="entry name" value="Type_II_TA_Toxin"/>
</dbReference>
<organism evidence="3 4">
    <name type="scientific">Candidatus Nealsonbacteria bacterium CG23_combo_of_CG06-09_8_20_14_all_37_18</name>
    <dbReference type="NCBI Taxonomy" id="1974720"/>
    <lineage>
        <taxon>Bacteria</taxon>
        <taxon>Candidatus Nealsoniibacteriota</taxon>
    </lineage>
</organism>
<dbReference type="PROSITE" id="PS51459">
    <property type="entry name" value="FIDO"/>
    <property type="match status" value="1"/>
</dbReference>
<name>A0A2G9YYX7_9BACT</name>
<accession>A0A2G9YYX7</accession>
<dbReference type="NCBIfam" id="TIGR01550">
    <property type="entry name" value="DOC_P1"/>
    <property type="match status" value="1"/>
</dbReference>
<dbReference type="PANTHER" id="PTHR35810:SF1">
    <property type="entry name" value="CYTOPLASMIC PROTEIN"/>
    <property type="match status" value="1"/>
</dbReference>
<dbReference type="PROSITE" id="PS51750">
    <property type="entry name" value="BRO_N"/>
    <property type="match status" value="1"/>
</dbReference>
<dbReference type="AlphaFoldDB" id="A0A2G9YYX7"/>
<dbReference type="PANTHER" id="PTHR35810">
    <property type="entry name" value="CYTOPLASMIC PROTEIN-RELATED"/>
    <property type="match status" value="1"/>
</dbReference>
<reference evidence="3 4" key="1">
    <citation type="submission" date="2017-09" db="EMBL/GenBank/DDBJ databases">
        <title>Depth-based differentiation of microbial function through sediment-hosted aquifers and enrichment of novel symbionts in the deep terrestrial subsurface.</title>
        <authorList>
            <person name="Probst A.J."/>
            <person name="Ladd B."/>
            <person name="Jarett J.K."/>
            <person name="Geller-Mcgrath D.E."/>
            <person name="Sieber C.M."/>
            <person name="Emerson J.B."/>
            <person name="Anantharaman K."/>
            <person name="Thomas B.C."/>
            <person name="Malmstrom R."/>
            <person name="Stieglmeier M."/>
            <person name="Klingl A."/>
            <person name="Woyke T."/>
            <person name="Ryan C.M."/>
            <person name="Banfield J.F."/>
        </authorList>
    </citation>
    <scope>NUCLEOTIDE SEQUENCE [LARGE SCALE GENOMIC DNA]</scope>
    <source>
        <strain evidence="3">CG23_combo_of_CG06-09_8_20_14_all_37_18</strain>
    </source>
</reference>
<protein>
    <recommendedName>
        <fullName evidence="5">Fido domain-containing protein</fullName>
    </recommendedName>
</protein>
<dbReference type="SUPFAM" id="SSF140931">
    <property type="entry name" value="Fic-like"/>
    <property type="match status" value="1"/>
</dbReference>
<dbReference type="Pfam" id="PF13310">
    <property type="entry name" value="Virulence_RhuM"/>
    <property type="match status" value="1"/>
</dbReference>
<evidence type="ECO:0008006" key="5">
    <source>
        <dbReference type="Google" id="ProtNLM"/>
    </source>
</evidence>
<dbReference type="Pfam" id="PF02661">
    <property type="entry name" value="Fic"/>
    <property type="match status" value="1"/>
</dbReference>
<evidence type="ECO:0000259" key="2">
    <source>
        <dbReference type="PROSITE" id="PS51750"/>
    </source>
</evidence>
<proteinExistence type="predicted"/>
<evidence type="ECO:0000259" key="1">
    <source>
        <dbReference type="PROSITE" id="PS51459"/>
    </source>
</evidence>
<dbReference type="EMBL" id="PCRQ01000017">
    <property type="protein sequence ID" value="PIP24465.1"/>
    <property type="molecule type" value="Genomic_DNA"/>
</dbReference>
<comment type="caution">
    <text evidence="3">The sequence shown here is derived from an EMBL/GenBank/DDBJ whole genome shotgun (WGS) entry which is preliminary data.</text>
</comment>
<dbReference type="Proteomes" id="UP000229952">
    <property type="component" value="Unassembled WGS sequence"/>
</dbReference>
<dbReference type="InterPro" id="IPR011204">
    <property type="entry name" value="Virulence_RhuM-like"/>
</dbReference>
<dbReference type="InterPro" id="IPR003497">
    <property type="entry name" value="BRO_N_domain"/>
</dbReference>
<dbReference type="InterPro" id="IPR003812">
    <property type="entry name" value="Fido"/>
</dbReference>
<dbReference type="Gene3D" id="1.20.120.1870">
    <property type="entry name" value="Fic/DOC protein, Fido domain"/>
    <property type="match status" value="1"/>
</dbReference>
<sequence length="329" mass="37920">MVKKDFKKGEIVIYKTPQNEVELRVCFQNESVWLRQNEIAFLFGKERSVITKHINKIFSDKEVDKKSNVQKMHISNSDKPVEFYSLDVILAVGYRANSSRAIHFRKWATKILKQYLVKGYVLNEKHLLEAQNKFRELQAAVMFLQKQSKKELLKGQETEILNLLADYSRTLSLLNQYDKGRLADKKGSRGNFVLEYKTCVKIIAELKKELVAKKEAGDLFGRERDGSFEGIIKGLYQTFAKKELYPTIEDKAAHLLYFTIKDHPFADGNKRSGAFLFVYFLDKSDYLFKKSGERKINDNALTALALLVAESDPKEKGVMIKIIKNLIGN</sequence>
<dbReference type="InterPro" id="IPR006440">
    <property type="entry name" value="Doc"/>
</dbReference>